<evidence type="ECO:0000313" key="4">
    <source>
        <dbReference type="Proteomes" id="UP001499993"/>
    </source>
</evidence>
<proteinExistence type="predicted"/>
<dbReference type="PANTHER" id="PTHR43784:SF2">
    <property type="entry name" value="GDSL-LIKE LIPASE_ACYLHYDROLASE, PUTATIVE (AFU_ORTHOLOGUE AFUA_2G00820)-RELATED"/>
    <property type="match status" value="1"/>
</dbReference>
<reference evidence="4" key="1">
    <citation type="journal article" date="2019" name="Int. J. Syst. Evol. Microbiol.">
        <title>The Global Catalogue of Microorganisms (GCM) 10K type strain sequencing project: providing services to taxonomists for standard genome sequencing and annotation.</title>
        <authorList>
            <consortium name="The Broad Institute Genomics Platform"/>
            <consortium name="The Broad Institute Genome Sequencing Center for Infectious Disease"/>
            <person name="Wu L."/>
            <person name="Ma J."/>
        </authorList>
    </citation>
    <scope>NUCLEOTIDE SEQUENCE [LARGE SCALE GENOMIC DNA]</scope>
    <source>
        <strain evidence="4">JCM 18123</strain>
    </source>
</reference>
<dbReference type="InterPro" id="IPR053140">
    <property type="entry name" value="GDSL_Rv0518-like"/>
</dbReference>
<feature type="compositionally biased region" description="Basic and acidic residues" evidence="1">
    <location>
        <begin position="276"/>
        <end position="285"/>
    </location>
</feature>
<name>A0ABP9H0S8_9ACTN</name>
<dbReference type="Proteomes" id="UP001499993">
    <property type="component" value="Unassembled WGS sequence"/>
</dbReference>
<dbReference type="GO" id="GO:0016787">
    <property type="term" value="F:hydrolase activity"/>
    <property type="evidence" value="ECO:0007669"/>
    <property type="project" value="UniProtKB-KW"/>
</dbReference>
<dbReference type="CDD" id="cd01832">
    <property type="entry name" value="SGNH_hydrolase_like_1"/>
    <property type="match status" value="1"/>
</dbReference>
<dbReference type="Gene3D" id="3.40.50.1110">
    <property type="entry name" value="SGNH hydrolase"/>
    <property type="match status" value="1"/>
</dbReference>
<evidence type="ECO:0000313" key="3">
    <source>
        <dbReference type="EMBL" id="GAA4955977.1"/>
    </source>
</evidence>
<comment type="caution">
    <text evidence="3">The sequence shown here is derived from an EMBL/GenBank/DDBJ whole genome shotgun (WGS) entry which is preliminary data.</text>
</comment>
<feature type="domain" description="SGNH hydrolase-type esterase" evidence="2">
    <location>
        <begin position="15"/>
        <end position="192"/>
    </location>
</feature>
<dbReference type="InterPro" id="IPR013830">
    <property type="entry name" value="SGNH_hydro"/>
</dbReference>
<keyword evidence="4" id="KW-1185">Reference proteome</keyword>
<dbReference type="RefSeq" id="WP_345558995.1">
    <property type="nucleotide sequence ID" value="NZ_BAABIK010000038.1"/>
</dbReference>
<keyword evidence="3" id="KW-0378">Hydrolase</keyword>
<dbReference type="PANTHER" id="PTHR43784">
    <property type="entry name" value="GDSL-LIKE LIPASE/ACYLHYDROLASE, PUTATIVE (AFU_ORTHOLOGUE AFUA_2G00820)-RELATED"/>
    <property type="match status" value="1"/>
</dbReference>
<protein>
    <submittedName>
        <fullName evidence="3">SGNH/GDSL hydrolase family protein</fullName>
    </submittedName>
</protein>
<dbReference type="InterPro" id="IPR036514">
    <property type="entry name" value="SGNH_hydro_sf"/>
</dbReference>
<evidence type="ECO:0000256" key="1">
    <source>
        <dbReference type="SAM" id="MobiDB-lite"/>
    </source>
</evidence>
<organism evidence="3 4">
    <name type="scientific">Streptomonospora halophila</name>
    <dbReference type="NCBI Taxonomy" id="427369"/>
    <lineage>
        <taxon>Bacteria</taxon>
        <taxon>Bacillati</taxon>
        <taxon>Actinomycetota</taxon>
        <taxon>Actinomycetes</taxon>
        <taxon>Streptosporangiales</taxon>
        <taxon>Nocardiopsidaceae</taxon>
        <taxon>Streptomonospora</taxon>
    </lineage>
</organism>
<dbReference type="SUPFAM" id="SSF52266">
    <property type="entry name" value="SGNH hydrolase"/>
    <property type="match status" value="1"/>
</dbReference>
<accession>A0ABP9H0S8</accession>
<dbReference type="Pfam" id="PF13472">
    <property type="entry name" value="Lipase_GDSL_2"/>
    <property type="match status" value="1"/>
</dbReference>
<dbReference type="EMBL" id="BAABIK010000038">
    <property type="protein sequence ID" value="GAA4955977.1"/>
    <property type="molecule type" value="Genomic_DNA"/>
</dbReference>
<feature type="region of interest" description="Disordered" evidence="1">
    <location>
        <begin position="242"/>
        <end position="285"/>
    </location>
</feature>
<feature type="region of interest" description="Disordered" evidence="1">
    <location>
        <begin position="206"/>
        <end position="225"/>
    </location>
</feature>
<sequence length="285" mass="31093">MSPLDLDRRTLDLVALGDSFTEGVGDPYPPEDAGAAVRYRGWADRFAEHLAARVPELRYANLAVRGKLMRQIVEDQLPRAVELAPDLVTLSAGGNDLLRPGGDPDRLARVLERAVRRLRATGADVVLFTGVNFSAGFMRLRIGTFARYYLNIRAIADRHGCYLVDQWSMDALTDPRAWDADRLHMSPEGHRRLAAKVAEAVGAPVGGGHEAWPPAPPPDRRAARRADARWAREHLVPWLGRRLTGRSSGDGVTAKRPELEPLPATGRAGAPQGEGGGRERADRAG</sequence>
<evidence type="ECO:0000259" key="2">
    <source>
        <dbReference type="Pfam" id="PF13472"/>
    </source>
</evidence>
<gene>
    <name evidence="3" type="ORF">GCM10023224_47080</name>
</gene>